<dbReference type="KEGG" id="tfo:BFO_1219"/>
<dbReference type="EMBL" id="CP003191">
    <property type="protein sequence ID" value="AEW22335.1"/>
    <property type="molecule type" value="Genomic_DNA"/>
</dbReference>
<dbReference type="AlphaFoldDB" id="G8UJ53"/>
<sequence>MTLLLCSDKFFTRTPSVTATKKRFVLCGFFPKKTRDNNNRKYRINRPPFSIYYVSLRAGNLLMSM</sequence>
<organism evidence="1 2">
    <name type="scientific">Tannerella forsythia (strain ATCC 43037 / JCM 10827 / CCUG 21028 A / KCTC 5666 / FDC 338)</name>
    <name type="common">Bacteroides forsythus</name>
    <dbReference type="NCBI Taxonomy" id="203275"/>
    <lineage>
        <taxon>Bacteria</taxon>
        <taxon>Pseudomonadati</taxon>
        <taxon>Bacteroidota</taxon>
        <taxon>Bacteroidia</taxon>
        <taxon>Bacteroidales</taxon>
        <taxon>Tannerellaceae</taxon>
        <taxon>Tannerella</taxon>
    </lineage>
</organism>
<accession>G8UJ53</accession>
<protein>
    <submittedName>
        <fullName evidence="1">Uncharacterized protein</fullName>
    </submittedName>
</protein>
<keyword evidence="2" id="KW-1185">Reference proteome</keyword>
<proteinExistence type="predicted"/>
<gene>
    <name evidence="1" type="ordered locus">BFO_1219</name>
</gene>
<dbReference type="STRING" id="203275.BFO_1219"/>
<evidence type="ECO:0000313" key="1">
    <source>
        <dbReference type="EMBL" id="AEW22335.1"/>
    </source>
</evidence>
<dbReference type="Proteomes" id="UP000005436">
    <property type="component" value="Chromosome"/>
</dbReference>
<evidence type="ECO:0000313" key="2">
    <source>
        <dbReference type="Proteomes" id="UP000005436"/>
    </source>
</evidence>
<name>G8UJ53_TANFA</name>
<reference evidence="2" key="1">
    <citation type="submission" date="2011-12" db="EMBL/GenBank/DDBJ databases">
        <title>Complete sequence of Tannerella forsythia ATCC 43037.</title>
        <authorList>
            <person name="Dewhirst F."/>
            <person name="Tanner A."/>
            <person name="Izard J."/>
            <person name="Brinkac L."/>
            <person name="Durkin A.S."/>
            <person name="Hostetler J."/>
            <person name="Shetty J."/>
            <person name="Torralba M."/>
            <person name="Gill S."/>
            <person name="Nelson K."/>
        </authorList>
    </citation>
    <scope>NUCLEOTIDE SEQUENCE [LARGE SCALE GENOMIC DNA]</scope>
    <source>
        <strain evidence="2">ATCC 43037 / JCM 10827 / CCUG 33226 / KCTC 5666 / FDC 338</strain>
    </source>
</reference>
<dbReference type="HOGENOM" id="CLU_2848347_0_0_10"/>